<dbReference type="AlphaFoldDB" id="A0A7G9T818"/>
<sequence>MKRASPDAGRRRVLRTRRHCEGSVPGRAPLSTASLLAMAVMALGPVTAPDATRVAVQPLSALPGPMDEGDA</sequence>
<reference evidence="2 3" key="1">
    <citation type="submission" date="2020-08" db="EMBL/GenBank/DDBJ databases">
        <title>Streptomycin Non-resistant strain, P. mexicana.</title>
        <authorList>
            <person name="Ganesh-Kumar S."/>
            <person name="Zhe T."/>
            <person name="Yu Z."/>
            <person name="Min Y."/>
        </authorList>
    </citation>
    <scope>NUCLEOTIDE SEQUENCE [LARGE SCALE GENOMIC DNA]</scope>
    <source>
        <strain evidence="2 3">GTZY2</strain>
    </source>
</reference>
<dbReference type="GeneID" id="81471235"/>
<dbReference type="RefSeq" id="WP_187572093.1">
    <property type="nucleotide sequence ID" value="NZ_CP060731.1"/>
</dbReference>
<protein>
    <submittedName>
        <fullName evidence="2">Uncharacterized protein</fullName>
    </submittedName>
</protein>
<evidence type="ECO:0000256" key="1">
    <source>
        <dbReference type="SAM" id="MobiDB-lite"/>
    </source>
</evidence>
<evidence type="ECO:0000313" key="3">
    <source>
        <dbReference type="Proteomes" id="UP000515838"/>
    </source>
</evidence>
<feature type="region of interest" description="Disordered" evidence="1">
    <location>
        <begin position="1"/>
        <end position="26"/>
    </location>
</feature>
<dbReference type="Proteomes" id="UP000515838">
    <property type="component" value="Chromosome"/>
</dbReference>
<name>A0A7G9T818_PSEMX</name>
<accession>A0A7G9T818</accession>
<gene>
    <name evidence="2" type="ORF">IAE60_09665</name>
</gene>
<feature type="compositionally biased region" description="Basic and acidic residues" evidence="1">
    <location>
        <begin position="1"/>
        <end position="10"/>
    </location>
</feature>
<proteinExistence type="predicted"/>
<evidence type="ECO:0000313" key="2">
    <source>
        <dbReference type="EMBL" id="QNN76243.1"/>
    </source>
</evidence>
<dbReference type="EMBL" id="CP060731">
    <property type="protein sequence ID" value="QNN76243.1"/>
    <property type="molecule type" value="Genomic_DNA"/>
</dbReference>
<organism evidence="2 3">
    <name type="scientific">Pseudoxanthomonas mexicana</name>
    <dbReference type="NCBI Taxonomy" id="128785"/>
    <lineage>
        <taxon>Bacteria</taxon>
        <taxon>Pseudomonadati</taxon>
        <taxon>Pseudomonadota</taxon>
        <taxon>Gammaproteobacteria</taxon>
        <taxon>Lysobacterales</taxon>
        <taxon>Lysobacteraceae</taxon>
        <taxon>Pseudoxanthomonas</taxon>
    </lineage>
</organism>